<dbReference type="EMBL" id="KZ613745">
    <property type="protein sequence ID" value="PMD66313.1"/>
    <property type="molecule type" value="Genomic_DNA"/>
</dbReference>
<evidence type="ECO:0000313" key="2">
    <source>
        <dbReference type="Proteomes" id="UP000235371"/>
    </source>
</evidence>
<organism evidence="1 2">
    <name type="scientific">Hyaloscypha bicolor E</name>
    <dbReference type="NCBI Taxonomy" id="1095630"/>
    <lineage>
        <taxon>Eukaryota</taxon>
        <taxon>Fungi</taxon>
        <taxon>Dikarya</taxon>
        <taxon>Ascomycota</taxon>
        <taxon>Pezizomycotina</taxon>
        <taxon>Leotiomycetes</taxon>
        <taxon>Helotiales</taxon>
        <taxon>Hyaloscyphaceae</taxon>
        <taxon>Hyaloscypha</taxon>
        <taxon>Hyaloscypha bicolor</taxon>
    </lineage>
</organism>
<evidence type="ECO:0000313" key="1">
    <source>
        <dbReference type="EMBL" id="PMD66313.1"/>
    </source>
</evidence>
<dbReference type="OrthoDB" id="5068804at2759"/>
<dbReference type="AlphaFoldDB" id="A0A2J6TTH5"/>
<proteinExistence type="predicted"/>
<dbReference type="GeneID" id="36581910"/>
<gene>
    <name evidence="1" type="ORF">K444DRAFT_518083</name>
</gene>
<accession>A0A2J6TTH5</accession>
<name>A0A2J6TTH5_9HELO</name>
<dbReference type="STRING" id="1095630.A0A2J6TTH5"/>
<sequence>MASVIYSVEAAKETFFKHGFLDRKNPTVRDSIQEIEKKGFEFFSEYSLDFCYNETCILAYYLRYIVYPGHIICFRRGSLKAGRQALVVYLLAKGSRVSYYSGSHNHFLPTIKELRFLNEIS</sequence>
<dbReference type="Proteomes" id="UP000235371">
    <property type="component" value="Unassembled WGS sequence"/>
</dbReference>
<reference evidence="1 2" key="1">
    <citation type="submission" date="2016-04" db="EMBL/GenBank/DDBJ databases">
        <title>A degradative enzymes factory behind the ericoid mycorrhizal symbiosis.</title>
        <authorList>
            <consortium name="DOE Joint Genome Institute"/>
            <person name="Martino E."/>
            <person name="Morin E."/>
            <person name="Grelet G."/>
            <person name="Kuo A."/>
            <person name="Kohler A."/>
            <person name="Daghino S."/>
            <person name="Barry K."/>
            <person name="Choi C."/>
            <person name="Cichocki N."/>
            <person name="Clum A."/>
            <person name="Copeland A."/>
            <person name="Hainaut M."/>
            <person name="Haridas S."/>
            <person name="Labutti K."/>
            <person name="Lindquist E."/>
            <person name="Lipzen A."/>
            <person name="Khouja H.-R."/>
            <person name="Murat C."/>
            <person name="Ohm R."/>
            <person name="Olson A."/>
            <person name="Spatafora J."/>
            <person name="Veneault-Fourrey C."/>
            <person name="Henrissat B."/>
            <person name="Grigoriev I."/>
            <person name="Martin F."/>
            <person name="Perotto S."/>
        </authorList>
    </citation>
    <scope>NUCLEOTIDE SEQUENCE [LARGE SCALE GENOMIC DNA]</scope>
    <source>
        <strain evidence="1 2">E</strain>
    </source>
</reference>
<dbReference type="InParanoid" id="A0A2J6TTH5"/>
<protein>
    <submittedName>
        <fullName evidence="1">Uncharacterized protein</fullName>
    </submittedName>
</protein>
<keyword evidence="2" id="KW-1185">Reference proteome</keyword>
<dbReference type="RefSeq" id="XP_024743217.1">
    <property type="nucleotide sequence ID" value="XM_024873830.1"/>
</dbReference>